<gene>
    <name evidence="3" type="ORF">SAMN05444350_101157</name>
</gene>
<feature type="domain" description="DUF3823" evidence="1">
    <location>
        <begin position="32"/>
        <end position="129"/>
    </location>
</feature>
<feature type="domain" description="DUF3823" evidence="2">
    <location>
        <begin position="133"/>
        <end position="244"/>
    </location>
</feature>
<keyword evidence="4" id="KW-1185">Reference proteome</keyword>
<evidence type="ECO:0000259" key="2">
    <source>
        <dbReference type="Pfam" id="PF18003"/>
    </source>
</evidence>
<evidence type="ECO:0008006" key="5">
    <source>
        <dbReference type="Google" id="ProtNLM"/>
    </source>
</evidence>
<dbReference type="Gene3D" id="2.60.40.2060">
    <property type="match status" value="1"/>
</dbReference>
<dbReference type="Proteomes" id="UP000184192">
    <property type="component" value="Unassembled WGS sequence"/>
</dbReference>
<proteinExistence type="predicted"/>
<protein>
    <recommendedName>
        <fullName evidence="5">DUF3823 domain-containing protein</fullName>
    </recommendedName>
</protein>
<dbReference type="InterPro" id="IPR041186">
    <property type="entry name" value="DUF3823_C"/>
</dbReference>
<dbReference type="InterPro" id="IPR024278">
    <property type="entry name" value="DUF3823_N"/>
</dbReference>
<dbReference type="PROSITE" id="PS51257">
    <property type="entry name" value="PROKAR_LIPOPROTEIN"/>
    <property type="match status" value="1"/>
</dbReference>
<organism evidence="3 4">
    <name type="scientific">Bacteroides stercorirosoris</name>
    <dbReference type="NCBI Taxonomy" id="871324"/>
    <lineage>
        <taxon>Bacteria</taxon>
        <taxon>Pseudomonadati</taxon>
        <taxon>Bacteroidota</taxon>
        <taxon>Bacteroidia</taxon>
        <taxon>Bacteroidales</taxon>
        <taxon>Bacteroidaceae</taxon>
        <taxon>Bacteroides</taxon>
    </lineage>
</organism>
<accession>A0A1M6AB09</accession>
<dbReference type="eggNOG" id="ENOG503151J">
    <property type="taxonomic scope" value="Bacteria"/>
</dbReference>
<dbReference type="Gene3D" id="2.60.40.1120">
    <property type="entry name" value="Carboxypeptidase-like, regulatory domain"/>
    <property type="match status" value="1"/>
</dbReference>
<reference evidence="4" key="1">
    <citation type="submission" date="2016-11" db="EMBL/GenBank/DDBJ databases">
        <authorList>
            <person name="Varghese N."/>
            <person name="Submissions S."/>
        </authorList>
    </citation>
    <scope>NUCLEOTIDE SEQUENCE [LARGE SCALE GENOMIC DNA]</scope>
    <source>
        <strain evidence="4">DSM 26884</strain>
    </source>
</reference>
<dbReference type="Pfam" id="PF12866">
    <property type="entry name" value="DUF3823"/>
    <property type="match status" value="1"/>
</dbReference>
<dbReference type="EMBL" id="FQZN01000001">
    <property type="protein sequence ID" value="SHI33714.1"/>
    <property type="molecule type" value="Genomic_DNA"/>
</dbReference>
<dbReference type="Pfam" id="PF18003">
    <property type="entry name" value="DUF3823_C"/>
    <property type="match status" value="1"/>
</dbReference>
<dbReference type="RefSeq" id="WP_007660846.1">
    <property type="nucleotide sequence ID" value="NZ_FQZN01000001.1"/>
</dbReference>
<evidence type="ECO:0000313" key="4">
    <source>
        <dbReference type="Proteomes" id="UP000184192"/>
    </source>
</evidence>
<dbReference type="GeneID" id="92710408"/>
<sequence length="251" mass="28692">MKIKSIIAATFVILGFTMTSCEYDNYDAPSYVFSGQLKCDGENFPFDSNRGLLRVFQKGYGKVDGGGTGIRTNDEGHYQQLFFDAEYKMTLVNKALPFELPDFESLGAGKGYDSITYHFNSNVTQDFEVRPYYKLKNLNAELKNGNIVATFNIEKMTNTVKAAPKIVKTRIWLSTSSLVNSGIKCTRSSDVEYIDDTTLQVYIPLSEYRKKENFIDNYRTYAFYRVAIELEGMNEYFLFSTIKKIENLPVE</sequence>
<name>A0A1M6AB09_9BACE</name>
<evidence type="ECO:0000259" key="1">
    <source>
        <dbReference type="Pfam" id="PF12866"/>
    </source>
</evidence>
<dbReference type="AlphaFoldDB" id="A0A1M6AB09"/>
<evidence type="ECO:0000313" key="3">
    <source>
        <dbReference type="EMBL" id="SHI33714.1"/>
    </source>
</evidence>